<dbReference type="Gene3D" id="2.30.180.10">
    <property type="entry name" value="FAS1 domain"/>
    <property type="match status" value="1"/>
</dbReference>
<dbReference type="InterPro" id="IPR000782">
    <property type="entry name" value="FAS1_domain"/>
</dbReference>
<dbReference type="PANTHER" id="PTHR10900:SF77">
    <property type="entry name" value="FI19380P1"/>
    <property type="match status" value="1"/>
</dbReference>
<reference evidence="2" key="1">
    <citation type="submission" date="2021-01" db="EMBL/GenBank/DDBJ databases">
        <authorList>
            <person name="Corre E."/>
            <person name="Pelletier E."/>
            <person name="Niang G."/>
            <person name="Scheremetjew M."/>
            <person name="Finn R."/>
            <person name="Kale V."/>
            <person name="Holt S."/>
            <person name="Cochrane G."/>
            <person name="Meng A."/>
            <person name="Brown T."/>
            <person name="Cohen L."/>
        </authorList>
    </citation>
    <scope>NUCLEOTIDE SEQUENCE</scope>
    <source>
        <strain evidence="2">CCMP722</strain>
    </source>
</reference>
<evidence type="ECO:0000313" key="2">
    <source>
        <dbReference type="EMBL" id="CAD8648719.1"/>
    </source>
</evidence>
<dbReference type="InterPro" id="IPR036378">
    <property type="entry name" value="FAS1_dom_sf"/>
</dbReference>
<sequence length="334" mass="35477">MSAVMGSIGMASSVKVAPNTIKVSRAASRSFKAALARPAVSVRAVATDDLAQKYSKSSVLDVAKEEPDFSILNQAIANAGLGDALSKDGPFTMFGPTNAAFERLAEERGLSIVEVLEMLEEGVLADILKYHVVPGEAVYSADLEGREALPTIQGYELDITKDDGVQVDGASLVTKDVKLTNGVLHAVDEVLVPPFSMQAKLSEVSPFDWKDGWVGPTLNGRLAMLGWVYALGGEFNSGESFLTQVAHHFGDVAFAVALWSLATVAPAMNSSIGYTANPSSINTTKEWKEVMKGGPWLLVAPYFTPELERTLGLAAMGGLVGLTFIELFKGSALF</sequence>
<dbReference type="FunFam" id="2.30.180.10:FF:000032">
    <property type="entry name" value="Fasciclin domain-containing protein, putative"/>
    <property type="match status" value="1"/>
</dbReference>
<dbReference type="SUPFAM" id="SSF82153">
    <property type="entry name" value="FAS1 domain"/>
    <property type="match status" value="1"/>
</dbReference>
<protein>
    <recommendedName>
        <fullName evidence="1">FAS1 domain-containing protein</fullName>
    </recommendedName>
</protein>
<dbReference type="PANTHER" id="PTHR10900">
    <property type="entry name" value="PERIOSTIN-RELATED"/>
    <property type="match status" value="1"/>
</dbReference>
<accession>A0A7S0QUD4</accession>
<evidence type="ECO:0000259" key="1">
    <source>
        <dbReference type="PROSITE" id="PS50213"/>
    </source>
</evidence>
<dbReference type="SUPFAM" id="SSF103511">
    <property type="entry name" value="Chlorophyll a-b binding protein"/>
    <property type="match status" value="1"/>
</dbReference>
<dbReference type="InterPro" id="IPR050904">
    <property type="entry name" value="Adhesion/Biosynth-related"/>
</dbReference>
<dbReference type="PROSITE" id="PS50213">
    <property type="entry name" value="FAS1"/>
    <property type="match status" value="1"/>
</dbReference>
<proteinExistence type="predicted"/>
<dbReference type="GO" id="GO:0005615">
    <property type="term" value="C:extracellular space"/>
    <property type="evidence" value="ECO:0007669"/>
    <property type="project" value="TreeGrafter"/>
</dbReference>
<dbReference type="Pfam" id="PF02469">
    <property type="entry name" value="Fasciclin"/>
    <property type="match status" value="1"/>
</dbReference>
<name>A0A7S0QUD4_9CHLO</name>
<dbReference type="EMBL" id="HBFA01001458">
    <property type="protein sequence ID" value="CAD8648719.1"/>
    <property type="molecule type" value="Transcribed_RNA"/>
</dbReference>
<gene>
    <name evidence="2" type="ORF">POBO1169_LOCUS703</name>
</gene>
<dbReference type="AlphaFoldDB" id="A0A7S0QUD4"/>
<organism evidence="2">
    <name type="scientific">Pyramimonas obovata</name>
    <dbReference type="NCBI Taxonomy" id="1411642"/>
    <lineage>
        <taxon>Eukaryota</taxon>
        <taxon>Viridiplantae</taxon>
        <taxon>Chlorophyta</taxon>
        <taxon>Pyramimonadophyceae</taxon>
        <taxon>Pyramimonadales</taxon>
        <taxon>Pyramimonadaceae</taxon>
        <taxon>Pyramimonas</taxon>
        <taxon>Pyramimonas incertae sedis</taxon>
    </lineage>
</organism>
<dbReference type="SMART" id="SM00554">
    <property type="entry name" value="FAS1"/>
    <property type="match status" value="1"/>
</dbReference>
<feature type="domain" description="FAS1" evidence="1">
    <location>
        <begin position="56"/>
        <end position="191"/>
    </location>
</feature>